<keyword evidence="3" id="KW-1185">Reference proteome</keyword>
<evidence type="ECO:0000313" key="2">
    <source>
        <dbReference type="EMBL" id="SES07034.1"/>
    </source>
</evidence>
<evidence type="ECO:0000313" key="3">
    <source>
        <dbReference type="Proteomes" id="UP000199687"/>
    </source>
</evidence>
<feature type="domain" description="HNH nuclease" evidence="1">
    <location>
        <begin position="24"/>
        <end position="82"/>
    </location>
</feature>
<dbReference type="GO" id="GO:0004519">
    <property type="term" value="F:endonuclease activity"/>
    <property type="evidence" value="ECO:0007669"/>
    <property type="project" value="UniProtKB-KW"/>
</dbReference>
<accession>A0A1H9UCZ9</accession>
<protein>
    <submittedName>
        <fullName evidence="2">HNH endonuclease</fullName>
    </submittedName>
</protein>
<reference evidence="2 3" key="1">
    <citation type="submission" date="2016-10" db="EMBL/GenBank/DDBJ databases">
        <authorList>
            <person name="de Groot N.N."/>
        </authorList>
    </citation>
    <scope>NUCLEOTIDE SEQUENCE [LARGE SCALE GENOMIC DNA]</scope>
    <source>
        <strain evidence="2 3">CGMCC 1.7727</strain>
    </source>
</reference>
<dbReference type="CDD" id="cd00085">
    <property type="entry name" value="HNHc"/>
    <property type="match status" value="1"/>
</dbReference>
<evidence type="ECO:0000259" key="1">
    <source>
        <dbReference type="SMART" id="SM00507"/>
    </source>
</evidence>
<dbReference type="RefSeq" id="WP_089742642.1">
    <property type="nucleotide sequence ID" value="NZ_FOGL01000017.1"/>
</dbReference>
<keyword evidence="2" id="KW-0378">Hydrolase</keyword>
<dbReference type="Pfam" id="PF13391">
    <property type="entry name" value="HNH_2"/>
    <property type="match status" value="1"/>
</dbReference>
<dbReference type="InterPro" id="IPR003615">
    <property type="entry name" value="HNH_nuc"/>
</dbReference>
<dbReference type="EMBL" id="FOGL01000017">
    <property type="protein sequence ID" value="SES07034.1"/>
    <property type="molecule type" value="Genomic_DNA"/>
</dbReference>
<name>A0A1H9UCZ9_9BACI</name>
<gene>
    <name evidence="2" type="ORF">SAMN04487944_11711</name>
</gene>
<dbReference type="Gene3D" id="1.10.30.50">
    <property type="match status" value="1"/>
</dbReference>
<keyword evidence="2" id="KW-0255">Endonuclease</keyword>
<dbReference type="SMART" id="SM00507">
    <property type="entry name" value="HNHc"/>
    <property type="match status" value="1"/>
</dbReference>
<dbReference type="Proteomes" id="UP000199687">
    <property type="component" value="Unassembled WGS sequence"/>
</dbReference>
<sequence>MMIRKKTLKSMESIIERLVRDSKKVTILKKMYENCCQICGDSITLLKEIRYSEVHHIQPFNRTHKGIDDIPNMLVLCPNHHQLFDLGILALNPEDHKTLLHLDPKNPLHNKELNLSFHKLSSTCVRYHYEKVFLKLKKELTTTTKKVSK</sequence>
<organism evidence="2 3">
    <name type="scientific">Gracilibacillus ureilyticus</name>
    <dbReference type="NCBI Taxonomy" id="531814"/>
    <lineage>
        <taxon>Bacteria</taxon>
        <taxon>Bacillati</taxon>
        <taxon>Bacillota</taxon>
        <taxon>Bacilli</taxon>
        <taxon>Bacillales</taxon>
        <taxon>Bacillaceae</taxon>
        <taxon>Gracilibacillus</taxon>
    </lineage>
</organism>
<dbReference type="OrthoDB" id="9779761at2"/>
<keyword evidence="2" id="KW-0540">Nuclease</keyword>
<dbReference type="STRING" id="531814.SAMN04487944_11711"/>
<proteinExistence type="predicted"/>
<dbReference type="AlphaFoldDB" id="A0A1H9UCZ9"/>